<reference evidence="2 3" key="1">
    <citation type="submission" date="2019-07" db="EMBL/GenBank/DDBJ databases">
        <title>Litoreibacter alkalisoli sp. nov., isolated from saline-alkaline soil.</title>
        <authorList>
            <person name="Wang S."/>
            <person name="Xu L."/>
            <person name="Xing Y.-T."/>
            <person name="Sun J.-Q."/>
        </authorList>
    </citation>
    <scope>NUCLEOTIDE SEQUENCE [LARGE SCALE GENOMIC DNA]</scope>
    <source>
        <strain evidence="2 3">LN3S51</strain>
        <plasmid evidence="2 3">unnamed3</plasmid>
    </source>
</reference>
<keyword evidence="1" id="KW-0472">Membrane</keyword>
<name>A0A5B8I9T5_9RHOB</name>
<keyword evidence="3" id="KW-1185">Reference proteome</keyword>
<feature type="transmembrane region" description="Helical" evidence="1">
    <location>
        <begin position="141"/>
        <end position="160"/>
    </location>
</feature>
<feature type="transmembrane region" description="Helical" evidence="1">
    <location>
        <begin position="101"/>
        <end position="129"/>
    </location>
</feature>
<keyword evidence="1" id="KW-1133">Transmembrane helix</keyword>
<geneLocation type="plasmid" evidence="2 3">
    <name>unnamed3</name>
</geneLocation>
<gene>
    <name evidence="2" type="ORF">FPZ52_15390</name>
</gene>
<protein>
    <submittedName>
        <fullName evidence="2">Sulfatase</fullName>
    </submittedName>
</protein>
<evidence type="ECO:0000313" key="2">
    <source>
        <dbReference type="EMBL" id="QDY71095.1"/>
    </source>
</evidence>
<proteinExistence type="predicted"/>
<organism evidence="2 3">
    <name type="scientific">Qingshengfaniella alkalisoli</name>
    <dbReference type="NCBI Taxonomy" id="2599296"/>
    <lineage>
        <taxon>Bacteria</taxon>
        <taxon>Pseudomonadati</taxon>
        <taxon>Pseudomonadota</taxon>
        <taxon>Alphaproteobacteria</taxon>
        <taxon>Rhodobacterales</taxon>
        <taxon>Paracoccaceae</taxon>
        <taxon>Qingshengfaniella</taxon>
    </lineage>
</organism>
<dbReference type="KEGG" id="lit:FPZ52_15390"/>
<dbReference type="AlphaFoldDB" id="A0A5B8I9T5"/>
<feature type="transmembrane region" description="Helical" evidence="1">
    <location>
        <begin position="28"/>
        <end position="45"/>
    </location>
</feature>
<keyword evidence="1" id="KW-0812">Transmembrane</keyword>
<dbReference type="OrthoDB" id="1376015at2"/>
<keyword evidence="2" id="KW-0614">Plasmid</keyword>
<dbReference type="RefSeq" id="WP_146366511.1">
    <property type="nucleotide sequence ID" value="NZ_CP042264.1"/>
</dbReference>
<evidence type="ECO:0000256" key="1">
    <source>
        <dbReference type="SAM" id="Phobius"/>
    </source>
</evidence>
<accession>A0A5B8I9T5</accession>
<dbReference type="Proteomes" id="UP000318483">
    <property type="component" value="Plasmid unnamed3"/>
</dbReference>
<dbReference type="SUPFAM" id="SSF53649">
    <property type="entry name" value="Alkaline phosphatase-like"/>
    <property type="match status" value="1"/>
</dbReference>
<dbReference type="EMBL" id="CP042264">
    <property type="protein sequence ID" value="QDY71095.1"/>
    <property type="molecule type" value="Genomic_DNA"/>
</dbReference>
<dbReference type="Gene3D" id="3.40.720.10">
    <property type="entry name" value="Alkaline Phosphatase, subunit A"/>
    <property type="match status" value="1"/>
</dbReference>
<sequence length="525" mass="57130">MWTTLCVVLLFLLLQLPSHPNALTVRHFLHLPLELPVIILLLLLLPGRLIALRLALVMLLALLTFLRLADTGMVLAFQRNFNPVLDLHLLKSGWELSVGTFGWPLALTVATGVAVLFIGLFVLVFHAMGRLARLNGRPRRWTGLVAAGLLLVGVALALTGQSGVVETPLVAELPKRGERLHRAVVDESRFAADLATDDVSVAPDFAALKGRDVILLFVESYGRSWLDAQPYAQTSLPRLAVVGDRFAKAGLSVRSGWVQAPTRGGQSWLAHGAVMSGLWTSSQSRYDAVIASKRLSLNRMFAQAGWHSVAVMPAITRDWPEAAWYGYDQVLAHDDLGYQGQPFEWVTMPDQYTLSAVERLARQDGRDSVVEIALITSHAPWTPVPEVLPWDLIGDGSVFDGTQRAGATPRQVWSDHDTIRAAYSRSLDYSIEIVGQWVARYAGDALVVVLGDHQPAPLVAGEGASAAVPIHFISADTKLLDLLPGRWSAGILPETDLAERSMTELRSLFANCFSTGGCLQPGGES</sequence>
<evidence type="ECO:0000313" key="3">
    <source>
        <dbReference type="Proteomes" id="UP000318483"/>
    </source>
</evidence>
<dbReference type="InterPro" id="IPR017850">
    <property type="entry name" value="Alkaline_phosphatase_core_sf"/>
</dbReference>
<feature type="transmembrane region" description="Helical" evidence="1">
    <location>
        <begin position="57"/>
        <end position="81"/>
    </location>
</feature>